<feature type="compositionally biased region" description="Low complexity" evidence="1">
    <location>
        <begin position="82"/>
        <end position="100"/>
    </location>
</feature>
<proteinExistence type="evidence at transcript level"/>
<organism evidence="2">
    <name type="scientific">Ixodes ricinus</name>
    <name type="common">Common tick</name>
    <name type="synonym">Acarus ricinus</name>
    <dbReference type="NCBI Taxonomy" id="34613"/>
    <lineage>
        <taxon>Eukaryota</taxon>
        <taxon>Metazoa</taxon>
        <taxon>Ecdysozoa</taxon>
        <taxon>Arthropoda</taxon>
        <taxon>Chelicerata</taxon>
        <taxon>Arachnida</taxon>
        <taxon>Acari</taxon>
        <taxon>Parasitiformes</taxon>
        <taxon>Ixodida</taxon>
        <taxon>Ixodoidea</taxon>
        <taxon>Ixodidae</taxon>
        <taxon>Ixodinae</taxon>
        <taxon>Ixodes</taxon>
    </lineage>
</organism>
<name>V5HAS2_IXORI</name>
<accession>V5HAS2</accession>
<protein>
    <submittedName>
        <fullName evidence="2">Putative lipocalin-7 7 lipocalin</fullName>
    </submittedName>
</protein>
<reference evidence="2" key="1">
    <citation type="journal article" date="2015" name="Sci. Rep.">
        <title>Tissue- and time-dependent transcription in Ixodes ricinus salivary glands and midguts when blood feeding on the vertebrate host.</title>
        <authorList>
            <person name="Kotsyfakis M."/>
            <person name="Schwarz A."/>
            <person name="Erhart J."/>
            <person name="Ribeiro J.M."/>
        </authorList>
    </citation>
    <scope>NUCLEOTIDE SEQUENCE</scope>
    <source>
        <tissue evidence="2">Salivary gland and midgut</tissue>
    </source>
</reference>
<evidence type="ECO:0000313" key="2">
    <source>
        <dbReference type="EMBL" id="JAB74359.1"/>
    </source>
</evidence>
<dbReference type="EMBL" id="GANP01010109">
    <property type="protein sequence ID" value="JAB74359.1"/>
    <property type="molecule type" value="mRNA"/>
</dbReference>
<feature type="region of interest" description="Disordered" evidence="1">
    <location>
        <begin position="80"/>
        <end position="101"/>
    </location>
</feature>
<evidence type="ECO:0000256" key="1">
    <source>
        <dbReference type="SAM" id="MobiDB-lite"/>
    </source>
</evidence>
<sequence length="115" mass="12978">PEGILETIPQVLGYRDAWDFLRSSEAIYLMRLPLNLYTGALQCVISTLDEENPTFPSVRRQIMYLDATKGAEWQKKSVTLTTDNKPASNSSSSFTSDFPKPGFRFSVMFVDSKCL</sequence>
<feature type="non-terminal residue" evidence="2">
    <location>
        <position position="1"/>
    </location>
</feature>
<dbReference type="Gene3D" id="2.40.128.20">
    <property type="match status" value="1"/>
</dbReference>
<dbReference type="AlphaFoldDB" id="V5HAS2"/>
<dbReference type="SUPFAM" id="SSF50814">
    <property type="entry name" value="Lipocalins"/>
    <property type="match status" value="1"/>
</dbReference>
<dbReference type="InterPro" id="IPR012674">
    <property type="entry name" value="Calycin"/>
</dbReference>
<feature type="non-terminal residue" evidence="2">
    <location>
        <position position="115"/>
    </location>
</feature>